<feature type="compositionally biased region" description="Basic and acidic residues" evidence="1">
    <location>
        <begin position="665"/>
        <end position="674"/>
    </location>
</feature>
<dbReference type="SUPFAM" id="SSF48452">
    <property type="entry name" value="TPR-like"/>
    <property type="match status" value="1"/>
</dbReference>
<dbReference type="Gene3D" id="1.25.40.10">
    <property type="entry name" value="Tetratricopeptide repeat domain"/>
    <property type="match status" value="1"/>
</dbReference>
<feature type="compositionally biased region" description="Basic and acidic residues" evidence="1">
    <location>
        <begin position="604"/>
        <end position="613"/>
    </location>
</feature>
<evidence type="ECO:0000256" key="1">
    <source>
        <dbReference type="SAM" id="MobiDB-lite"/>
    </source>
</evidence>
<dbReference type="OrthoDB" id="3185166at2"/>
<sequence length="1197" mass="131558">MPEFTPHPHEHGRRRSDDMLSRLLRGMHIVSSDQRRKSGRQEQVMANALPEDAMRVMREQAINLSALVKRRIYTDLPGVPSGVSLGWAQLPKSGGQSFSIGVFMDRGRFTQIALADGKGRVFMGHEPDMDTHDIEPRFMFVEESELHLSDASRLGRNRGRGPFGLPILPQKAADRKSAHALQGGMVGRDDTGRMTWLASWLKSDGRYALEQMRTALPEELRLNLEYRDAMAIGFLVAYVLPRMSGMLIGFGSGNIFRRLNREAPIGAIRRSVEDTKDARDHGMRVSGLEEYFADLMQEAGALGEARGLEAVHGAEKLHLFTSSFSGNYFFTWDSSLDFASALTSLRIEGNLNRFAQISALLEHNANIGAYPVEDTVTKAQAAQIDFILLENPALLTLRTPVDGDERRREVDLADDRMAVNRMVDMARDTAARMHEEHPDPMRQSESGVSQPLQGAHPVDAAGSEWVYRQALSLLIRQLRLPYRFDMEMRSNLVGGQVAMAFTTAGASMMPMSRYDVDRRTWMPLSQADRAAMSAQYNLRVGLMMAALAFGADAHVKNVTLHIDSIGLEEAVAEQNSAISALMGEAMHAFERMRASNVRVSGAKGDPKDGDIHGDPTLAGTLGSEGRPHDSAGSASHAGGEESDHSSEHGEASVASGSAMQTSEAGDAKESDTGHLEQGQPRSDEVDAAQASTASLDQRFEDLMRDVDFDSMTFELPEDESLASEDDADGNANAAANSDSSEGLAQDGNNPLDVLQRNPTVRHMVSVTFSREQFLTRLHEDGLRHPEETYRKFSANMRLDADGGFQAIEDHDVDVHAVQFAPVGAQEQPELADAQFSPGLTRIFGAEDAIGLSIQREDLLHRAVSDFHRLAADAQLPSVAKAQQAMAIVQRIADPELGALSSQISKALIDGEDTPDLSFSVAKDLDAMRIKARDMLFSGQPEQAIAMAQEHVERLDALFAENGGVPRYFNSYAERVVYNHLFATPGEHTVLIPDNLFYAHMELADVLAQLRGPQEALPHLNAMVSYAPAYPLSHMRLAMQLARNEDWDSARAACLNALRVALDRDDAAFAYYRFAYAEWMRDEFDVAAAAYMMSEHIAPGQIAALQTELRELSARADSQCISIPRDVEEAQSVLIEHDLPVWPHTQVAHIVRDAARASVDNGMFVLARTLSVASARMSADDNDGIDMAQVQFLRSLGA</sequence>
<gene>
    <name evidence="2" type="ORF">BITS_0924</name>
</gene>
<proteinExistence type="predicted"/>
<keyword evidence="3" id="KW-1185">Reference proteome</keyword>
<dbReference type="InterPro" id="IPR011990">
    <property type="entry name" value="TPR-like_helical_dom_sf"/>
</dbReference>
<dbReference type="eggNOG" id="COG0457">
    <property type="taxonomic scope" value="Bacteria"/>
</dbReference>
<name>A0A087EE67_9BIFI</name>
<feature type="compositionally biased region" description="Basic and acidic residues" evidence="1">
    <location>
        <begin position="638"/>
        <end position="650"/>
    </location>
</feature>
<feature type="region of interest" description="Disordered" evidence="1">
    <location>
        <begin position="719"/>
        <end position="756"/>
    </location>
</feature>
<feature type="compositionally biased region" description="Low complexity" evidence="1">
    <location>
        <begin position="729"/>
        <end position="742"/>
    </location>
</feature>
<comment type="caution">
    <text evidence="2">The sequence shown here is derived from an EMBL/GenBank/DDBJ whole genome shotgun (WGS) entry which is preliminary data.</text>
</comment>
<reference evidence="2 3" key="1">
    <citation type="submission" date="2014-03" db="EMBL/GenBank/DDBJ databases">
        <title>Genomics of Bifidobacteria.</title>
        <authorList>
            <person name="Ventura M."/>
            <person name="Milani C."/>
            <person name="Lugli G.A."/>
        </authorList>
    </citation>
    <scope>NUCLEOTIDE SEQUENCE [LARGE SCALE GENOMIC DNA]</scope>
    <source>
        <strain evidence="2 3">JCM 13495</strain>
    </source>
</reference>
<dbReference type="EMBL" id="JGZU01000009">
    <property type="protein sequence ID" value="KFJ06068.1"/>
    <property type="molecule type" value="Genomic_DNA"/>
</dbReference>
<feature type="region of interest" description="Disordered" evidence="1">
    <location>
        <begin position="599"/>
        <end position="690"/>
    </location>
</feature>
<organism evidence="2 3">
    <name type="scientific">Bifidobacterium tsurumiense</name>
    <dbReference type="NCBI Taxonomy" id="356829"/>
    <lineage>
        <taxon>Bacteria</taxon>
        <taxon>Bacillati</taxon>
        <taxon>Actinomycetota</taxon>
        <taxon>Actinomycetes</taxon>
        <taxon>Bifidobacteriales</taxon>
        <taxon>Bifidobacteriaceae</taxon>
        <taxon>Bifidobacterium</taxon>
    </lineage>
</organism>
<protein>
    <submittedName>
        <fullName evidence="2">TPR repeat-containing protein</fullName>
    </submittedName>
</protein>
<dbReference type="Proteomes" id="UP000029080">
    <property type="component" value="Unassembled WGS sequence"/>
</dbReference>
<feature type="compositionally biased region" description="Acidic residues" evidence="1">
    <location>
        <begin position="719"/>
        <end position="728"/>
    </location>
</feature>
<feature type="compositionally biased region" description="Polar residues" evidence="1">
    <location>
        <begin position="654"/>
        <end position="663"/>
    </location>
</feature>
<evidence type="ECO:0000313" key="3">
    <source>
        <dbReference type="Proteomes" id="UP000029080"/>
    </source>
</evidence>
<accession>A0A087EE67</accession>
<dbReference type="STRING" id="356829.BITS_0924"/>
<evidence type="ECO:0000313" key="2">
    <source>
        <dbReference type="EMBL" id="KFJ06068.1"/>
    </source>
</evidence>
<dbReference type="AlphaFoldDB" id="A0A087EE67"/>